<sequence>MFKGAKNVLIQGGTFIVSTTDPLLKEVAPNAILNAGGRVDEVRCYPGTREEVIDKMDNWMDSEGVRTSRMMWLSGPAGAGKSAIIQTVAVRCQERGRQAANFFFFSGDKTRNHAQPLVATLVYQLRALYPALNELIEDCLTATPLICKASIGEQFKKLISSPIINVRNSSSIHQPIVLIIDGLDECADKTRQDQILLALHALIENDDSPFLVLVASRAESHIVMSFNKIAASVVSIFLDDEYRPQNDIRRFVIAKFNEIKGAHRLAHTLDECWPSQADVNAIIHKSSGQFIYAATVMRFIEYSTASPSLSMLAVHGTRPAANHSPYAQLDTVYSYILSNSHDIQSVIFCLGVHFAATIPNKGWNMEGQDFGTLLNYTGYKQSEIESLFADLAAIIGVHTYPPLRLAFYHASLSDYLMDKSRSGIYYVDVHRIATEVLTMCLGRMLDSSSWVIGVSILARVKEATPALSQCLLEASKGKLDRSKWHKSTNVAWKFLIGSVYRLYFASDPALYRRILRNWIHFAYINNINTGQPANLNLLMNMRHDIYKYYNWYLLTEGLKYTLGLRKLQNTN</sequence>
<accession>A0A8H5ES91</accession>
<dbReference type="EMBL" id="JAACJJ010000057">
    <property type="protein sequence ID" value="KAF5310525.1"/>
    <property type="molecule type" value="Genomic_DNA"/>
</dbReference>
<protein>
    <recommendedName>
        <fullName evidence="2">NACHT domain-containing protein</fullName>
    </recommendedName>
</protein>
<feature type="domain" description="NACHT" evidence="2">
    <location>
        <begin position="69"/>
        <end position="185"/>
    </location>
</feature>
<organism evidence="3 4">
    <name type="scientific">Psilocybe cf. subviscida</name>
    <dbReference type="NCBI Taxonomy" id="2480587"/>
    <lineage>
        <taxon>Eukaryota</taxon>
        <taxon>Fungi</taxon>
        <taxon>Dikarya</taxon>
        <taxon>Basidiomycota</taxon>
        <taxon>Agaricomycotina</taxon>
        <taxon>Agaricomycetes</taxon>
        <taxon>Agaricomycetidae</taxon>
        <taxon>Agaricales</taxon>
        <taxon>Agaricineae</taxon>
        <taxon>Strophariaceae</taxon>
        <taxon>Psilocybe</taxon>
    </lineage>
</organism>
<dbReference type="PANTHER" id="PTHR10039">
    <property type="entry name" value="AMELOGENIN"/>
    <property type="match status" value="1"/>
</dbReference>
<reference evidence="3 4" key="1">
    <citation type="journal article" date="2020" name="ISME J.">
        <title>Uncovering the hidden diversity of litter-decomposition mechanisms in mushroom-forming fungi.</title>
        <authorList>
            <person name="Floudas D."/>
            <person name="Bentzer J."/>
            <person name="Ahren D."/>
            <person name="Johansson T."/>
            <person name="Persson P."/>
            <person name="Tunlid A."/>
        </authorList>
    </citation>
    <scope>NUCLEOTIDE SEQUENCE [LARGE SCALE GENOMIC DNA]</scope>
    <source>
        <strain evidence="3 4">CBS 101986</strain>
    </source>
</reference>
<comment type="caution">
    <text evidence="3">The sequence shown here is derived from an EMBL/GenBank/DDBJ whole genome shotgun (WGS) entry which is preliminary data.</text>
</comment>
<dbReference type="Proteomes" id="UP000567179">
    <property type="component" value="Unassembled WGS sequence"/>
</dbReference>
<dbReference type="PANTHER" id="PTHR10039:SF14">
    <property type="entry name" value="NACHT DOMAIN-CONTAINING PROTEIN"/>
    <property type="match status" value="1"/>
</dbReference>
<evidence type="ECO:0000259" key="2">
    <source>
        <dbReference type="PROSITE" id="PS50837"/>
    </source>
</evidence>
<evidence type="ECO:0000256" key="1">
    <source>
        <dbReference type="ARBA" id="ARBA00022737"/>
    </source>
</evidence>
<dbReference type="Pfam" id="PF24883">
    <property type="entry name" value="NPHP3_N"/>
    <property type="match status" value="1"/>
</dbReference>
<gene>
    <name evidence="3" type="ORF">D9619_007695</name>
</gene>
<keyword evidence="4" id="KW-1185">Reference proteome</keyword>
<dbReference type="Gene3D" id="3.40.50.300">
    <property type="entry name" value="P-loop containing nucleotide triphosphate hydrolases"/>
    <property type="match status" value="1"/>
</dbReference>
<proteinExistence type="predicted"/>
<dbReference type="SUPFAM" id="SSF52540">
    <property type="entry name" value="P-loop containing nucleoside triphosphate hydrolases"/>
    <property type="match status" value="1"/>
</dbReference>
<name>A0A8H5ES91_9AGAR</name>
<dbReference type="InterPro" id="IPR056884">
    <property type="entry name" value="NPHP3-like_N"/>
</dbReference>
<evidence type="ECO:0000313" key="4">
    <source>
        <dbReference type="Proteomes" id="UP000567179"/>
    </source>
</evidence>
<evidence type="ECO:0000313" key="3">
    <source>
        <dbReference type="EMBL" id="KAF5310525.1"/>
    </source>
</evidence>
<keyword evidence="1" id="KW-0677">Repeat</keyword>
<dbReference type="AlphaFoldDB" id="A0A8H5ES91"/>
<dbReference type="PROSITE" id="PS50837">
    <property type="entry name" value="NACHT"/>
    <property type="match status" value="1"/>
</dbReference>
<dbReference type="OrthoDB" id="3018344at2759"/>
<dbReference type="InterPro" id="IPR007111">
    <property type="entry name" value="NACHT_NTPase"/>
</dbReference>
<dbReference type="InterPro" id="IPR027417">
    <property type="entry name" value="P-loop_NTPase"/>
</dbReference>